<evidence type="ECO:0000256" key="1">
    <source>
        <dbReference type="SAM" id="Coils"/>
    </source>
</evidence>
<accession>A0A371WZ40</accession>
<organism evidence="4 5">
    <name type="scientific">Fulvimarina endophytica</name>
    <dbReference type="NCBI Taxonomy" id="2293836"/>
    <lineage>
        <taxon>Bacteria</taxon>
        <taxon>Pseudomonadati</taxon>
        <taxon>Pseudomonadota</taxon>
        <taxon>Alphaproteobacteria</taxon>
        <taxon>Hyphomicrobiales</taxon>
        <taxon>Aurantimonadaceae</taxon>
        <taxon>Fulvimarina</taxon>
    </lineage>
</organism>
<reference evidence="4 5" key="1">
    <citation type="submission" date="2018-08" db="EMBL/GenBank/DDBJ databases">
        <title>Fulvimarina sp. 85, whole genome shotgun sequence.</title>
        <authorList>
            <person name="Tuo L."/>
        </authorList>
    </citation>
    <scope>NUCLEOTIDE SEQUENCE [LARGE SCALE GENOMIC DNA]</scope>
    <source>
        <strain evidence="4 5">85</strain>
    </source>
</reference>
<evidence type="ECO:0000256" key="3">
    <source>
        <dbReference type="SAM" id="Phobius"/>
    </source>
</evidence>
<comment type="caution">
    <text evidence="4">The sequence shown here is derived from an EMBL/GenBank/DDBJ whole genome shotgun (WGS) entry which is preliminary data.</text>
</comment>
<dbReference type="EMBL" id="QURL01000008">
    <property type="protein sequence ID" value="RFC62260.1"/>
    <property type="molecule type" value="Genomic_DNA"/>
</dbReference>
<evidence type="ECO:0000313" key="4">
    <source>
        <dbReference type="EMBL" id="RFC62260.1"/>
    </source>
</evidence>
<feature type="transmembrane region" description="Helical" evidence="3">
    <location>
        <begin position="178"/>
        <end position="199"/>
    </location>
</feature>
<feature type="transmembrane region" description="Helical" evidence="3">
    <location>
        <begin position="57"/>
        <end position="88"/>
    </location>
</feature>
<feature type="transmembrane region" description="Helical" evidence="3">
    <location>
        <begin position="12"/>
        <end position="32"/>
    </location>
</feature>
<keyword evidence="3" id="KW-0812">Transmembrane</keyword>
<evidence type="ECO:0000313" key="5">
    <source>
        <dbReference type="Proteomes" id="UP000264310"/>
    </source>
</evidence>
<keyword evidence="1" id="KW-0175">Coiled coil</keyword>
<dbReference type="OrthoDB" id="5741017at2"/>
<evidence type="ECO:0008006" key="6">
    <source>
        <dbReference type="Google" id="ProtNLM"/>
    </source>
</evidence>
<feature type="coiled-coil region" evidence="1">
    <location>
        <begin position="359"/>
        <end position="386"/>
    </location>
</feature>
<feature type="region of interest" description="Disordered" evidence="2">
    <location>
        <begin position="718"/>
        <end position="742"/>
    </location>
</feature>
<dbReference type="Gene3D" id="1.20.120.20">
    <property type="entry name" value="Apolipoprotein"/>
    <property type="match status" value="1"/>
</dbReference>
<gene>
    <name evidence="4" type="ORF">DYI37_17300</name>
</gene>
<feature type="region of interest" description="Disordered" evidence="2">
    <location>
        <begin position="483"/>
        <end position="514"/>
    </location>
</feature>
<dbReference type="RefSeq" id="WP_116684528.1">
    <property type="nucleotide sequence ID" value="NZ_QURL01000008.1"/>
</dbReference>
<feature type="transmembrane region" description="Helical" evidence="3">
    <location>
        <begin position="219"/>
        <end position="245"/>
    </location>
</feature>
<dbReference type="SUPFAM" id="SSF58113">
    <property type="entry name" value="Apolipoprotein A-I"/>
    <property type="match status" value="1"/>
</dbReference>
<evidence type="ECO:0000256" key="2">
    <source>
        <dbReference type="SAM" id="MobiDB-lite"/>
    </source>
</evidence>
<keyword evidence="5" id="KW-1185">Reference proteome</keyword>
<sequence>MKWLLWWPIRLTLFLVIVGLSVFLFDVVFTWLDLGVVTMTVGEAIDGNYEALTNEDFAYSLATLIFAFGAGIAAAFLFANVAFVLLAVRRSRRVLEKAMKAGNSPGDKLLAYSDKHDDIRGRLTGSFFVGHAFKEFCETLVVPDERGKPIVNTVRPQSFINASLARERLPGLKIMPSIPGYFVGIGLLLTFIGLVLALSKAGEATQAGDADSMTIALNGLLAVASFKFATSIAGLGTSIFLAIFFRIYQVLLESSFGKFCETLENGLVYQAPQSISAEMSQTLKEQLRELKDITQGEFFSRMGREMEPIVARAVSGAMTPVGDRIYEAVGNISQQGTAGMEAMITSFSENVQMGAGAELKALAETLAQMEKTLSGLQNELRGSGEDVSRRLSEAAEGLKALVDTAGSNMEESSAKSRDAFAEIAQALKESLSGAGEGLNAKISSAADASARQIDETMANVLGRLDAQISQLGAGLNAIQETMASEAARTEEEGRKRRSDADALADAERERAMTRTKEWEAAQRSAQEGLAESVSEVAGRLTAAVEEATRRVEARFGELGTRFSEVERALAGQTLALQGTAGEARKTADAFSDTAQQIRVATPPLIQVSERFSKASDGINESLQLTLRSIEAAKGGIETLALSLTEANQRSGEFWDGFRAKFDSVDTALGVAVTTLSTATTNQTDSLRDQVRTVDHELAKAIGNLQPLLNDLSNAAGDLADSVGHQQRRASGSNGQSFERAGT</sequence>
<feature type="compositionally biased region" description="Basic and acidic residues" evidence="2">
    <location>
        <begin position="487"/>
        <end position="514"/>
    </location>
</feature>
<dbReference type="NCBIfam" id="NF033914">
    <property type="entry name" value="antiphage_ZorA_1"/>
    <property type="match status" value="1"/>
</dbReference>
<dbReference type="AlphaFoldDB" id="A0A371WZ40"/>
<keyword evidence="3" id="KW-1133">Transmembrane helix</keyword>
<name>A0A371WZ40_9HYPH</name>
<protein>
    <recommendedName>
        <fullName evidence="6">MotA/TolQ/ExbB proton channel domain-containing protein</fullName>
    </recommendedName>
</protein>
<keyword evidence="3" id="KW-0472">Membrane</keyword>
<dbReference type="Proteomes" id="UP000264310">
    <property type="component" value="Unassembled WGS sequence"/>
</dbReference>
<proteinExistence type="predicted"/>